<dbReference type="AlphaFoldDB" id="A0A5N5QNK3"/>
<evidence type="ECO:0000313" key="2">
    <source>
        <dbReference type="Proteomes" id="UP000383932"/>
    </source>
</evidence>
<proteinExistence type="predicted"/>
<keyword evidence="2" id="KW-1185">Reference proteome</keyword>
<gene>
    <name evidence="1" type="ORF">CTheo_3445</name>
</gene>
<organism evidence="1 2">
    <name type="scientific">Ceratobasidium theobromae</name>
    <dbReference type="NCBI Taxonomy" id="1582974"/>
    <lineage>
        <taxon>Eukaryota</taxon>
        <taxon>Fungi</taxon>
        <taxon>Dikarya</taxon>
        <taxon>Basidiomycota</taxon>
        <taxon>Agaricomycotina</taxon>
        <taxon>Agaricomycetes</taxon>
        <taxon>Cantharellales</taxon>
        <taxon>Ceratobasidiaceae</taxon>
        <taxon>Ceratobasidium</taxon>
    </lineage>
</organism>
<comment type="caution">
    <text evidence="1">The sequence shown here is derived from an EMBL/GenBank/DDBJ whole genome shotgun (WGS) entry which is preliminary data.</text>
</comment>
<sequence>MTSYPIRLASLIQQRGGVWKYNQITANSQIAALGLEAIVGSGQSVAGVAASSAVLVVRVALRPPMISTRSPHKVLVLPSPHVDRGSA</sequence>
<name>A0A5N5QNK3_9AGAM</name>
<protein>
    <submittedName>
        <fullName evidence="1">Uncharacterized protein</fullName>
    </submittedName>
</protein>
<dbReference type="EMBL" id="SSOP01000045">
    <property type="protein sequence ID" value="KAB5593143.1"/>
    <property type="molecule type" value="Genomic_DNA"/>
</dbReference>
<evidence type="ECO:0000313" key="1">
    <source>
        <dbReference type="EMBL" id="KAB5593143.1"/>
    </source>
</evidence>
<accession>A0A5N5QNK3</accession>
<reference evidence="1 2" key="1">
    <citation type="journal article" date="2019" name="Fungal Biol. Biotechnol.">
        <title>Draft genome sequence of fastidious pathogen Ceratobasidium theobromae, which causes vascular-streak dieback in Theobroma cacao.</title>
        <authorList>
            <person name="Ali S.S."/>
            <person name="Asman A."/>
            <person name="Shao J."/>
            <person name="Firmansyah A.P."/>
            <person name="Susilo A.W."/>
            <person name="Rosmana A."/>
            <person name="McMahon P."/>
            <person name="Junaid M."/>
            <person name="Guest D."/>
            <person name="Kheng T.Y."/>
            <person name="Meinhardt L.W."/>
            <person name="Bailey B.A."/>
        </authorList>
    </citation>
    <scope>NUCLEOTIDE SEQUENCE [LARGE SCALE GENOMIC DNA]</scope>
    <source>
        <strain evidence="1 2">CT2</strain>
    </source>
</reference>
<dbReference type="Proteomes" id="UP000383932">
    <property type="component" value="Unassembled WGS sequence"/>
</dbReference>